<dbReference type="OrthoDB" id="63519at2"/>
<dbReference type="PANTHER" id="PTHR43798:SF31">
    <property type="entry name" value="AB HYDROLASE SUPERFAMILY PROTEIN YCLE"/>
    <property type="match status" value="1"/>
</dbReference>
<evidence type="ECO:0000313" key="4">
    <source>
        <dbReference type="Proteomes" id="UP000247978"/>
    </source>
</evidence>
<evidence type="ECO:0000256" key="1">
    <source>
        <dbReference type="ARBA" id="ARBA00022801"/>
    </source>
</evidence>
<dbReference type="Gene3D" id="3.40.50.1820">
    <property type="entry name" value="alpha/beta hydrolase"/>
    <property type="match status" value="1"/>
</dbReference>
<dbReference type="AlphaFoldDB" id="A0A2V3W8H7"/>
<dbReference type="RefSeq" id="WP_110393685.1">
    <property type="nucleotide sequence ID" value="NZ_JBHUHB010000001.1"/>
</dbReference>
<protein>
    <submittedName>
        <fullName evidence="3">Pimeloyl-ACP methyl ester carboxylesterase</fullName>
    </submittedName>
</protein>
<dbReference type="InterPro" id="IPR050266">
    <property type="entry name" value="AB_hydrolase_sf"/>
</dbReference>
<proteinExistence type="predicted"/>
<dbReference type="Pfam" id="PF12697">
    <property type="entry name" value="Abhydrolase_6"/>
    <property type="match status" value="1"/>
</dbReference>
<evidence type="ECO:0000313" key="3">
    <source>
        <dbReference type="EMBL" id="PXW90422.1"/>
    </source>
</evidence>
<reference evidence="3 4" key="1">
    <citation type="submission" date="2018-05" db="EMBL/GenBank/DDBJ databases">
        <title>Genomic Encyclopedia of Type Strains, Phase IV (KMG-IV): sequencing the most valuable type-strain genomes for metagenomic binning, comparative biology and taxonomic classification.</title>
        <authorList>
            <person name="Goeker M."/>
        </authorList>
    </citation>
    <scope>NUCLEOTIDE SEQUENCE [LARGE SCALE GENOMIC DNA]</scope>
    <source>
        <strain evidence="3 4">DSM 28556</strain>
    </source>
</reference>
<dbReference type="InterPro" id="IPR029058">
    <property type="entry name" value="AB_hydrolase_fold"/>
</dbReference>
<gene>
    <name evidence="3" type="ORF">DFR56_101334</name>
</gene>
<dbReference type="PANTHER" id="PTHR43798">
    <property type="entry name" value="MONOACYLGLYCEROL LIPASE"/>
    <property type="match status" value="1"/>
</dbReference>
<dbReference type="Proteomes" id="UP000247978">
    <property type="component" value="Unassembled WGS sequence"/>
</dbReference>
<dbReference type="SUPFAM" id="SSF53474">
    <property type="entry name" value="alpha/beta-Hydrolases"/>
    <property type="match status" value="1"/>
</dbReference>
<dbReference type="EMBL" id="QJJQ01000001">
    <property type="protein sequence ID" value="PXW90422.1"/>
    <property type="molecule type" value="Genomic_DNA"/>
</dbReference>
<organism evidence="3 4">
    <name type="scientific">Pseudogracilibacillus auburnensis</name>
    <dbReference type="NCBI Taxonomy" id="1494959"/>
    <lineage>
        <taxon>Bacteria</taxon>
        <taxon>Bacillati</taxon>
        <taxon>Bacillota</taxon>
        <taxon>Bacilli</taxon>
        <taxon>Bacillales</taxon>
        <taxon>Bacillaceae</taxon>
        <taxon>Pseudogracilibacillus</taxon>
    </lineage>
</organism>
<dbReference type="InterPro" id="IPR000073">
    <property type="entry name" value="AB_hydrolase_1"/>
</dbReference>
<name>A0A2V3W8H7_9BACI</name>
<sequence length="260" mass="28603">MKTIQSKDGTTLVYDVFGNGPPLLFITGATCFRSFEPVLHDAKVFSEQFTVYNYDRRGRGDSGNVLPYKIERELEDIEAIIDETGGAVNIYGHSSGAILGLEAAMYLGDKVNKLVMYDAPYANDEANQNEFKELSQGLYELLDSGKDEEAIVSFLSGIDIPQEVITAFRQSSQWATMVALAPTLAYDTILANDLPPTKRVSHLTTPTKIIVGEKSPAPIHQVANQLNGAIPNTEYIMLAEQDHMPNPKVLLSVLSSFLKQ</sequence>
<dbReference type="GO" id="GO:0016787">
    <property type="term" value="F:hydrolase activity"/>
    <property type="evidence" value="ECO:0007669"/>
    <property type="project" value="UniProtKB-KW"/>
</dbReference>
<feature type="domain" description="AB hydrolase-1" evidence="2">
    <location>
        <begin position="24"/>
        <end position="246"/>
    </location>
</feature>
<keyword evidence="4" id="KW-1185">Reference proteome</keyword>
<keyword evidence="1" id="KW-0378">Hydrolase</keyword>
<dbReference type="GO" id="GO:0016020">
    <property type="term" value="C:membrane"/>
    <property type="evidence" value="ECO:0007669"/>
    <property type="project" value="TreeGrafter"/>
</dbReference>
<accession>A0A2V3W8H7</accession>
<comment type="caution">
    <text evidence="3">The sequence shown here is derived from an EMBL/GenBank/DDBJ whole genome shotgun (WGS) entry which is preliminary data.</text>
</comment>
<evidence type="ECO:0000259" key="2">
    <source>
        <dbReference type="Pfam" id="PF12697"/>
    </source>
</evidence>